<dbReference type="Gene3D" id="2.40.50.140">
    <property type="entry name" value="Nucleic acid-binding proteins"/>
    <property type="match status" value="1"/>
</dbReference>
<keyword evidence="3" id="KW-1185">Reference proteome</keyword>
<protein>
    <submittedName>
        <fullName evidence="2">DNA-binding protein</fullName>
    </submittedName>
</protein>
<feature type="region of interest" description="Disordered" evidence="1">
    <location>
        <begin position="112"/>
        <end position="134"/>
    </location>
</feature>
<name>A0A3B7MEX5_9CYAN</name>
<dbReference type="EMBL" id="CP032152">
    <property type="protein sequence ID" value="AXY67934.1"/>
    <property type="molecule type" value="Genomic_DNA"/>
</dbReference>
<evidence type="ECO:0000313" key="2">
    <source>
        <dbReference type="EMBL" id="AXY67934.1"/>
    </source>
</evidence>
<organism evidence="2 3">
    <name type="scientific">Thermosynechococcus sichuanensis E542</name>
    <dbReference type="NCBI Taxonomy" id="2016101"/>
    <lineage>
        <taxon>Bacteria</taxon>
        <taxon>Bacillati</taxon>
        <taxon>Cyanobacteriota</taxon>
        <taxon>Cyanophyceae</taxon>
        <taxon>Acaryochloridales</taxon>
        <taxon>Thermosynechococcaceae</taxon>
        <taxon>Thermosynechococcus</taxon>
        <taxon>Thermosynechococcus sichuanensis</taxon>
    </lineage>
</organism>
<reference evidence="3" key="1">
    <citation type="submission" date="2018-09" db="EMBL/GenBank/DDBJ databases">
        <title>Complete genome sequence of thermophilic cyanobacteria strain Thermosynechococcus elongatus PKUAC-SCTE542.</title>
        <authorList>
            <person name="Liang Y."/>
            <person name="Tang J."/>
            <person name="Daroch M."/>
        </authorList>
    </citation>
    <scope>NUCLEOTIDE SEQUENCE [LARGE SCALE GENOMIC DNA]</scope>
    <source>
        <strain evidence="3">E542</strain>
    </source>
</reference>
<dbReference type="Proteomes" id="UP000261812">
    <property type="component" value="Chromosome"/>
</dbReference>
<proteinExistence type="predicted"/>
<dbReference type="InterPro" id="IPR012340">
    <property type="entry name" value="NA-bd_OB-fold"/>
</dbReference>
<dbReference type="GO" id="GO:0003677">
    <property type="term" value="F:DNA binding"/>
    <property type="evidence" value="ECO:0007669"/>
    <property type="project" value="UniProtKB-KW"/>
</dbReference>
<evidence type="ECO:0000313" key="3">
    <source>
        <dbReference type="Proteomes" id="UP000261812"/>
    </source>
</evidence>
<evidence type="ECO:0000256" key="1">
    <source>
        <dbReference type="SAM" id="MobiDB-lite"/>
    </source>
</evidence>
<gene>
    <name evidence="2" type="ORF">D3A95_06760</name>
</gene>
<sequence length="134" mass="14844">MKHLWSLGIPVIIGITGIALPPVTESLAQSVTPIRNLSNFYGVTIRGTVRSVVGNEFILDDGTGQVIVDAGPRWFHQINLQPGETVTVVGKYDDYDFDAFRITRANGEVINIRPHGGPPPWAGGRRRWQQRQAR</sequence>
<dbReference type="KEGG" id="tsq:D3A95_06760"/>
<keyword evidence="2" id="KW-0238">DNA-binding</keyword>
<dbReference type="AlphaFoldDB" id="A0A3B7MEX5"/>
<dbReference type="InterPro" id="IPR036700">
    <property type="entry name" value="BOBF_sf"/>
</dbReference>
<feature type="compositionally biased region" description="Basic residues" evidence="1">
    <location>
        <begin position="124"/>
        <end position="134"/>
    </location>
</feature>
<accession>A0A3B7MEX5</accession>
<dbReference type="SUPFAM" id="SSF101756">
    <property type="entry name" value="Hypothetical protein YgiW"/>
    <property type="match status" value="1"/>
</dbReference>
<dbReference type="RefSeq" id="WP_181494308.1">
    <property type="nucleotide sequence ID" value="NZ_CP032152.1"/>
</dbReference>